<dbReference type="EMBL" id="CAEZXM010000295">
    <property type="protein sequence ID" value="CAB4704926.1"/>
    <property type="molecule type" value="Genomic_DNA"/>
</dbReference>
<reference evidence="1" key="1">
    <citation type="submission" date="2020-05" db="EMBL/GenBank/DDBJ databases">
        <authorList>
            <person name="Chiriac C."/>
            <person name="Salcher M."/>
            <person name="Ghai R."/>
            <person name="Kavagutti S V."/>
        </authorList>
    </citation>
    <scope>NUCLEOTIDE SEQUENCE</scope>
</reference>
<accession>A0A6J6Q284</accession>
<name>A0A6J6Q284_9ZZZZ</name>
<sequence length="106" mass="11376">MEDHGNGVGVVPEVLQFVVGVAVVGIDRNESGFVHTEHALEVLGAVVHVLRHFVLVLGARSEQRCSDAVGATIELAPREHTVALHLRRCFGKAIGVVLPHFSKIPT</sequence>
<organism evidence="1">
    <name type="scientific">freshwater metagenome</name>
    <dbReference type="NCBI Taxonomy" id="449393"/>
    <lineage>
        <taxon>unclassified sequences</taxon>
        <taxon>metagenomes</taxon>
        <taxon>ecological metagenomes</taxon>
    </lineage>
</organism>
<evidence type="ECO:0000313" key="1">
    <source>
        <dbReference type="EMBL" id="CAB4704926.1"/>
    </source>
</evidence>
<dbReference type="AlphaFoldDB" id="A0A6J6Q284"/>
<proteinExistence type="predicted"/>
<protein>
    <submittedName>
        <fullName evidence="1">Unannotated protein</fullName>
    </submittedName>
</protein>
<gene>
    <name evidence="1" type="ORF">UFOPK2366_01451</name>
</gene>